<dbReference type="EMBL" id="CP017146">
    <property type="protein sequence ID" value="QHO69263.1"/>
    <property type="molecule type" value="Genomic_DNA"/>
</dbReference>
<reference evidence="2 3" key="1">
    <citation type="submission" date="2016-09" db="EMBL/GenBank/DDBJ databases">
        <title>Complete genome sequence of microbes from the polar regions.</title>
        <authorList>
            <person name="Liao L."/>
            <person name="Chen B."/>
        </authorList>
    </citation>
    <scope>NUCLEOTIDE SEQUENCE [LARGE SCALE GENOMIC DNA]</scope>
    <source>
        <strain evidence="2 3">ZS314</strain>
    </source>
</reference>
<feature type="transmembrane region" description="Helical" evidence="1">
    <location>
        <begin position="9"/>
        <end position="34"/>
    </location>
</feature>
<feature type="transmembrane region" description="Helical" evidence="1">
    <location>
        <begin position="88"/>
        <end position="111"/>
    </location>
</feature>
<dbReference type="AlphaFoldDB" id="A0A7L5AFK8"/>
<feature type="transmembrane region" description="Helical" evidence="1">
    <location>
        <begin position="54"/>
        <end position="76"/>
    </location>
</feature>
<sequence length="161" mass="16481">MRTGSVRLLVYASVVTVGSLLGGWGVNIVQLLVAGEGFSLTEAVIAAPRALLTGFYFLAPLAALYGILIAAVFALLPRIPVTGFICGLLVSGLFVLIGALPGSAMSFIGGWEGAQSLAVIDAVGSIAWMLWSGLVAAASIRIASPRARKGEARDVHLDSGA</sequence>
<organism evidence="2 3">
    <name type="scientific">Marisediminicola antarctica</name>
    <dbReference type="NCBI Taxonomy" id="674079"/>
    <lineage>
        <taxon>Bacteria</taxon>
        <taxon>Bacillati</taxon>
        <taxon>Actinomycetota</taxon>
        <taxon>Actinomycetes</taxon>
        <taxon>Micrococcales</taxon>
        <taxon>Microbacteriaceae</taxon>
        <taxon>Marisediminicola</taxon>
    </lineage>
</organism>
<dbReference type="Proteomes" id="UP000464507">
    <property type="component" value="Chromosome"/>
</dbReference>
<evidence type="ECO:0000313" key="3">
    <source>
        <dbReference type="Proteomes" id="UP000464507"/>
    </source>
</evidence>
<accession>A0A7L5AFK8</accession>
<evidence type="ECO:0000313" key="2">
    <source>
        <dbReference type="EMBL" id="QHO69263.1"/>
    </source>
</evidence>
<keyword evidence="3" id="KW-1185">Reference proteome</keyword>
<evidence type="ECO:0000256" key="1">
    <source>
        <dbReference type="SAM" id="Phobius"/>
    </source>
</evidence>
<keyword evidence="1" id="KW-0812">Transmembrane</keyword>
<protein>
    <submittedName>
        <fullName evidence="2">Uncharacterized protein</fullName>
    </submittedName>
</protein>
<name>A0A7L5AFK8_9MICO</name>
<keyword evidence="1" id="KW-1133">Transmembrane helix</keyword>
<keyword evidence="1" id="KW-0472">Membrane</keyword>
<gene>
    <name evidence="2" type="ORF">BHD05_05980</name>
</gene>
<proteinExistence type="predicted"/>
<dbReference type="RefSeq" id="WP_161885631.1">
    <property type="nucleotide sequence ID" value="NZ_CP017146.1"/>
</dbReference>
<dbReference type="KEGG" id="mant:BHD05_05980"/>
<feature type="transmembrane region" description="Helical" evidence="1">
    <location>
        <begin position="117"/>
        <end position="140"/>
    </location>
</feature>